<feature type="region of interest" description="Disordered" evidence="2">
    <location>
        <begin position="142"/>
        <end position="172"/>
    </location>
</feature>
<comment type="caution">
    <text evidence="4">The sequence shown here is derived from an EMBL/GenBank/DDBJ whole genome shotgun (WGS) entry which is preliminary data.</text>
</comment>
<proteinExistence type="predicted"/>
<keyword evidence="5" id="KW-1185">Reference proteome</keyword>
<gene>
    <name evidence="4" type="ORF">PCOR1329_LOCUS48398</name>
</gene>
<reference evidence="4" key="1">
    <citation type="submission" date="2023-10" db="EMBL/GenBank/DDBJ databases">
        <authorList>
            <person name="Chen Y."/>
            <person name="Shah S."/>
            <person name="Dougan E. K."/>
            <person name="Thang M."/>
            <person name="Chan C."/>
        </authorList>
    </citation>
    <scope>NUCLEOTIDE SEQUENCE [LARGE SCALE GENOMIC DNA]</scope>
</reference>
<keyword evidence="1" id="KW-0863">Zinc-finger</keyword>
<feature type="region of interest" description="Disordered" evidence="2">
    <location>
        <begin position="186"/>
        <end position="232"/>
    </location>
</feature>
<evidence type="ECO:0000313" key="5">
    <source>
        <dbReference type="Proteomes" id="UP001189429"/>
    </source>
</evidence>
<feature type="zinc finger region" description="C3H1-type" evidence="1">
    <location>
        <begin position="238"/>
        <end position="264"/>
    </location>
</feature>
<feature type="region of interest" description="Disordered" evidence="2">
    <location>
        <begin position="1"/>
        <end position="27"/>
    </location>
</feature>
<evidence type="ECO:0000256" key="2">
    <source>
        <dbReference type="SAM" id="MobiDB-lite"/>
    </source>
</evidence>
<organism evidence="4 5">
    <name type="scientific">Prorocentrum cordatum</name>
    <dbReference type="NCBI Taxonomy" id="2364126"/>
    <lineage>
        <taxon>Eukaryota</taxon>
        <taxon>Sar</taxon>
        <taxon>Alveolata</taxon>
        <taxon>Dinophyceae</taxon>
        <taxon>Prorocentrales</taxon>
        <taxon>Prorocentraceae</taxon>
        <taxon>Prorocentrum</taxon>
    </lineage>
</organism>
<feature type="region of interest" description="Disordered" evidence="2">
    <location>
        <begin position="495"/>
        <end position="521"/>
    </location>
</feature>
<keyword evidence="1" id="KW-0479">Metal-binding</keyword>
<name>A0ABN9UGQ7_9DINO</name>
<evidence type="ECO:0000259" key="3">
    <source>
        <dbReference type="PROSITE" id="PS50103"/>
    </source>
</evidence>
<keyword evidence="1" id="KW-0862">Zinc</keyword>
<dbReference type="PROSITE" id="PS50103">
    <property type="entry name" value="ZF_C3H1"/>
    <property type="match status" value="1"/>
</dbReference>
<sequence length="521" mass="54828">MFRHLSVRAAKSRPVAPSLGLPPRRTTPRYTAWNRLRAMAGRSAGDGFGVLAGTADKGFGPEDYDDLPYHETLLCNRCPPDKVCSGPRGCGLLFVHDTRRVLPEGGARRAAAQACFPAAASRGAAAGAGLCPKVELSPKASVAPSATAETATPASSAPSAASEGDAAEDDLPGAAGAVLPLERALAPAPRQQAAGVPGRRGAGLQRRCQFSGDGKRTTPQRPWNAKDAAPANAAVGVSKPPICKHWRLFTCNLNGRCKFRHDGPGGCVPSSPVGEEPSSRHRNLDPAEIEERLLREGGGAEWSGEKVAAAARAFCGVHDARDLDAAFADAGADRAPRGVRVLRLLLDALEEWCGDGGRAQAVAEALLRRLFNHHGVACAEGHAGSALRRARELPGAAPDGGGAVVASGATAWHEDGGAVLRLRELVRQPRHRSGLRKMLDESAWPAGISKSPWCGVLDQFLYRVALVKLLGRWQGPDIEGPWREHLRHLERTVRLGSEGPGPAHPNQLGQVAAGPRARGRA</sequence>
<evidence type="ECO:0000256" key="1">
    <source>
        <dbReference type="PROSITE-ProRule" id="PRU00723"/>
    </source>
</evidence>
<protein>
    <recommendedName>
        <fullName evidence="3">C3H1-type domain-containing protein</fullName>
    </recommendedName>
</protein>
<dbReference type="Proteomes" id="UP001189429">
    <property type="component" value="Unassembled WGS sequence"/>
</dbReference>
<accession>A0ABN9UGQ7</accession>
<evidence type="ECO:0000313" key="4">
    <source>
        <dbReference type="EMBL" id="CAK0858817.1"/>
    </source>
</evidence>
<dbReference type="InterPro" id="IPR000571">
    <property type="entry name" value="Znf_CCCH"/>
</dbReference>
<dbReference type="EMBL" id="CAUYUJ010015842">
    <property type="protein sequence ID" value="CAK0858817.1"/>
    <property type="molecule type" value="Genomic_DNA"/>
</dbReference>
<feature type="compositionally biased region" description="Low complexity" evidence="2">
    <location>
        <begin position="142"/>
        <end position="164"/>
    </location>
</feature>
<feature type="domain" description="C3H1-type" evidence="3">
    <location>
        <begin position="238"/>
        <end position="264"/>
    </location>
</feature>